<comment type="caution">
    <text evidence="2">The sequence shown here is derived from an EMBL/GenBank/DDBJ whole genome shotgun (WGS) entry which is preliminary data.</text>
</comment>
<protein>
    <recommendedName>
        <fullName evidence="4">DUF4064 domain-containing protein</fullName>
    </recommendedName>
</protein>
<evidence type="ECO:0008006" key="4">
    <source>
        <dbReference type="Google" id="ProtNLM"/>
    </source>
</evidence>
<keyword evidence="1" id="KW-0472">Membrane</keyword>
<name>A0ABU5GDL0_9ACTO</name>
<proteinExistence type="predicted"/>
<dbReference type="Proteomes" id="UP001275049">
    <property type="component" value="Unassembled WGS sequence"/>
</dbReference>
<evidence type="ECO:0000313" key="2">
    <source>
        <dbReference type="EMBL" id="MDY5133703.1"/>
    </source>
</evidence>
<feature type="transmembrane region" description="Helical" evidence="1">
    <location>
        <begin position="56"/>
        <end position="76"/>
    </location>
</feature>
<keyword evidence="1" id="KW-0812">Transmembrane</keyword>
<gene>
    <name evidence="2" type="ORF">R6G86_08130</name>
</gene>
<feature type="transmembrane region" description="Helical" evidence="1">
    <location>
        <begin position="12"/>
        <end position="36"/>
    </location>
</feature>
<evidence type="ECO:0000256" key="1">
    <source>
        <dbReference type="SAM" id="Phobius"/>
    </source>
</evidence>
<organism evidence="2 3">
    <name type="scientific">Actinotignum urinale</name>
    <dbReference type="NCBI Taxonomy" id="190146"/>
    <lineage>
        <taxon>Bacteria</taxon>
        <taxon>Bacillati</taxon>
        <taxon>Actinomycetota</taxon>
        <taxon>Actinomycetes</taxon>
        <taxon>Actinomycetales</taxon>
        <taxon>Actinomycetaceae</taxon>
        <taxon>Actinotignum</taxon>
    </lineage>
</organism>
<accession>A0ABU5GDL0</accession>
<evidence type="ECO:0000313" key="3">
    <source>
        <dbReference type="Proteomes" id="UP001275049"/>
    </source>
</evidence>
<keyword evidence="3" id="KW-1185">Reference proteome</keyword>
<dbReference type="EMBL" id="JAWNGA010000016">
    <property type="protein sequence ID" value="MDY5133703.1"/>
    <property type="molecule type" value="Genomic_DNA"/>
</dbReference>
<feature type="transmembrane region" description="Helical" evidence="1">
    <location>
        <begin position="88"/>
        <end position="116"/>
    </location>
</feature>
<keyword evidence="1" id="KW-1133">Transmembrane helix</keyword>
<dbReference type="RefSeq" id="WP_320755546.1">
    <property type="nucleotide sequence ID" value="NZ_JAWNGA010000016.1"/>
</dbReference>
<reference evidence="2 3" key="1">
    <citation type="submission" date="2023-10" db="EMBL/GenBank/DDBJ databases">
        <title>Whole Genome based description of the genera Actinobaculum and Actinotignum reveals a complex phylogenetic relationship within the species included in the genus Actinotignum.</title>
        <authorList>
            <person name="Jensen C.S."/>
            <person name="Dargis R."/>
            <person name="Kemp M."/>
            <person name="Christensen J.J."/>
        </authorList>
    </citation>
    <scope>NUCLEOTIDE SEQUENCE [LARGE SCALE GENOMIC DNA]</scope>
    <source>
        <strain evidence="2 3">SLA_B974</strain>
    </source>
</reference>
<sequence>MSSTPPHKRMPRSTLTSIILIVFVAGLIIGGWYSYFSFKNQQGATTDPNVTRAFTYFIRSLWIGCAAFLVALLGMWRKWPFVFGGGCLFAVWFIPTALYMYTLALGVFLIIVWSYFYVRDNNISFMGDDTP</sequence>